<dbReference type="Proteomes" id="UP000887013">
    <property type="component" value="Unassembled WGS sequence"/>
</dbReference>
<name>A0A8X6P1E6_NEPPI</name>
<protein>
    <submittedName>
        <fullName evidence="1">Uncharacterized protein</fullName>
    </submittedName>
</protein>
<dbReference type="EMBL" id="BMAW01110902">
    <property type="protein sequence ID" value="GFT45405.1"/>
    <property type="molecule type" value="Genomic_DNA"/>
</dbReference>
<evidence type="ECO:0000313" key="1">
    <source>
        <dbReference type="EMBL" id="GFT45405.1"/>
    </source>
</evidence>
<accession>A0A8X6P1E6</accession>
<organism evidence="1 2">
    <name type="scientific">Nephila pilipes</name>
    <name type="common">Giant wood spider</name>
    <name type="synonym">Nephila maculata</name>
    <dbReference type="NCBI Taxonomy" id="299642"/>
    <lineage>
        <taxon>Eukaryota</taxon>
        <taxon>Metazoa</taxon>
        <taxon>Ecdysozoa</taxon>
        <taxon>Arthropoda</taxon>
        <taxon>Chelicerata</taxon>
        <taxon>Arachnida</taxon>
        <taxon>Araneae</taxon>
        <taxon>Araneomorphae</taxon>
        <taxon>Entelegynae</taxon>
        <taxon>Araneoidea</taxon>
        <taxon>Nephilidae</taxon>
        <taxon>Nephila</taxon>
    </lineage>
</organism>
<gene>
    <name evidence="1" type="ORF">NPIL_541291</name>
</gene>
<sequence>MMNTELWSSAWKENFPGLYNQIQTEESPLKVEVKTLPRDTKAEHVEDELIEMGFHPNKVARLTNRRTKCHHRSFSSLFQKQW</sequence>
<dbReference type="OrthoDB" id="8123891at2759"/>
<proteinExistence type="predicted"/>
<keyword evidence="2" id="KW-1185">Reference proteome</keyword>
<evidence type="ECO:0000313" key="2">
    <source>
        <dbReference type="Proteomes" id="UP000887013"/>
    </source>
</evidence>
<comment type="caution">
    <text evidence="1">The sequence shown here is derived from an EMBL/GenBank/DDBJ whole genome shotgun (WGS) entry which is preliminary data.</text>
</comment>
<dbReference type="AlphaFoldDB" id="A0A8X6P1E6"/>
<reference evidence="1" key="1">
    <citation type="submission" date="2020-08" db="EMBL/GenBank/DDBJ databases">
        <title>Multicomponent nature underlies the extraordinary mechanical properties of spider dragline silk.</title>
        <authorList>
            <person name="Kono N."/>
            <person name="Nakamura H."/>
            <person name="Mori M."/>
            <person name="Yoshida Y."/>
            <person name="Ohtoshi R."/>
            <person name="Malay A.D."/>
            <person name="Moran D.A.P."/>
            <person name="Tomita M."/>
            <person name="Numata K."/>
            <person name="Arakawa K."/>
        </authorList>
    </citation>
    <scope>NUCLEOTIDE SEQUENCE</scope>
</reference>